<sequence length="167" mass="19426">MPQPVQQATTKLQTSMQEEFLRHSRRLEEVFFEMRRRYRFILNRHQEWRVIELPWLLPATRGPRRTRDTEALRALPRGVHLCSNPATTQPVFPFYSNADLIQAPLGHRLTDLPSAVRLNAAGLISRMFAEKQRTRAPDRQTALIDEELYVITVSHQGEWGAKRDGPT</sequence>
<reference evidence="1" key="1">
    <citation type="submission" date="2020-05" db="UniProtKB">
        <authorList>
            <consortium name="EnsemblMetazoa"/>
        </authorList>
    </citation>
    <scope>IDENTIFICATION</scope>
    <source>
        <strain evidence="1">TTRI</strain>
    </source>
</reference>
<dbReference type="EnsemblMetazoa" id="GAUT018571-RA">
    <property type="protein sequence ID" value="GAUT018571-PA"/>
    <property type="gene ID" value="GAUT018571"/>
</dbReference>
<keyword evidence="2" id="KW-1185">Reference proteome</keyword>
<accession>A0A1A9UX15</accession>
<proteinExistence type="predicted"/>
<evidence type="ECO:0000313" key="1">
    <source>
        <dbReference type="EnsemblMetazoa" id="GAUT018571-PA"/>
    </source>
</evidence>
<dbReference type="AlphaFoldDB" id="A0A1A9UX15"/>
<dbReference type="STRING" id="7395.A0A1A9UX15"/>
<protein>
    <submittedName>
        <fullName evidence="1">Uncharacterized protein</fullName>
    </submittedName>
</protein>
<name>A0A1A9UX15_GLOAU</name>
<dbReference type="Proteomes" id="UP000078200">
    <property type="component" value="Unassembled WGS sequence"/>
</dbReference>
<organism evidence="1 2">
    <name type="scientific">Glossina austeni</name>
    <name type="common">Savannah tsetse fly</name>
    <dbReference type="NCBI Taxonomy" id="7395"/>
    <lineage>
        <taxon>Eukaryota</taxon>
        <taxon>Metazoa</taxon>
        <taxon>Ecdysozoa</taxon>
        <taxon>Arthropoda</taxon>
        <taxon>Hexapoda</taxon>
        <taxon>Insecta</taxon>
        <taxon>Pterygota</taxon>
        <taxon>Neoptera</taxon>
        <taxon>Endopterygota</taxon>
        <taxon>Diptera</taxon>
        <taxon>Brachycera</taxon>
        <taxon>Muscomorpha</taxon>
        <taxon>Hippoboscoidea</taxon>
        <taxon>Glossinidae</taxon>
        <taxon>Glossina</taxon>
    </lineage>
</organism>
<evidence type="ECO:0000313" key="2">
    <source>
        <dbReference type="Proteomes" id="UP000078200"/>
    </source>
</evidence>
<dbReference type="VEuPathDB" id="VectorBase:GAUT018571"/>